<gene>
    <name evidence="10" type="ORF">H6P81_017121</name>
</gene>
<comment type="subcellular location">
    <subcellularLocation>
        <location evidence="1">Membrane</location>
        <topology evidence="1">Multi-pass membrane protein</topology>
    </subcellularLocation>
</comment>
<evidence type="ECO:0000256" key="9">
    <source>
        <dbReference type="SAM" id="MobiDB-lite"/>
    </source>
</evidence>
<feature type="repeat" description="Solcar" evidence="8">
    <location>
        <begin position="436"/>
        <end position="519"/>
    </location>
</feature>
<dbReference type="Proteomes" id="UP000825729">
    <property type="component" value="Unassembled WGS sequence"/>
</dbReference>
<dbReference type="FunFam" id="1.50.40.10:FF:000162">
    <property type="entry name" value="Mitochondrial substrate carrier protein-like"/>
    <property type="match status" value="1"/>
</dbReference>
<dbReference type="EMBL" id="JAINDJ010000007">
    <property type="protein sequence ID" value="KAG9441267.1"/>
    <property type="molecule type" value="Genomic_DNA"/>
</dbReference>
<evidence type="ECO:0000256" key="3">
    <source>
        <dbReference type="ARBA" id="ARBA00022448"/>
    </source>
</evidence>
<dbReference type="InterPro" id="IPR023395">
    <property type="entry name" value="MCP_dom_sf"/>
</dbReference>
<sequence length="651" mass="72032">MTANSQCSRSNKQSIKYRSIPLKISPLELDEYGWKEDSQITSTSHASPSKLIESRSTDDVLGTRRLLSAIGDAWVFLNQPNASGRHLEVHQEENIFSYSGGTGNDKDLNFTTSGYFSVHLESLNSILEHRNGRISPQELPKTHHEISFSCSGKLNLPVEFFKTNLSESLGFSCNFERVYDCISQKPFYNWKDLACFSWISGGQLAENHNSPVTSVGITNSESSNLPYNNGKEFLTDVAVELLKNDAQPLKASYPLGGMQHLEEKTDFMRTQSSTDYHLRVVPSKESCENKLSAESSNGVIEGSKGLCKDQHLKEDDNQEGVVLENKTSTTSRRSTHAKASNIFAQHRHALAGALAGTFVSLCLHPLDTVKTIIQARTRDQKSLSQIFASVVSDRGLIGLYRGIGSNIASSAPISAVYTFTYETVKGSLLPFFPKEYHSLVHCTAGGCASIATSFIFTPSECVKQQMQVGSRYQNSWSALVGILAKGGVSSLYAGWGAVLCRNIPHSIIKFYTYESLKQFIMPSLQPNGYTNPVQTLVCGGLAGTTAALFTTPFDVVKTRLQTQIPGSVRQYNGVFHVLQQITKNEGVKGLYRGLTPRLVMYMTQGALFFASYEFFKSVFFMEMPQLFGPDDESEQKTEHHSSPLTIKNFRS</sequence>
<keyword evidence="11" id="KW-1185">Reference proteome</keyword>
<feature type="repeat" description="Solcar" evidence="8">
    <location>
        <begin position="343"/>
        <end position="427"/>
    </location>
</feature>
<accession>A0AAV7E1K8</accession>
<evidence type="ECO:0000256" key="6">
    <source>
        <dbReference type="ARBA" id="ARBA00022989"/>
    </source>
</evidence>
<evidence type="ECO:0000256" key="4">
    <source>
        <dbReference type="ARBA" id="ARBA00022692"/>
    </source>
</evidence>
<evidence type="ECO:0000313" key="11">
    <source>
        <dbReference type="Proteomes" id="UP000825729"/>
    </source>
</evidence>
<keyword evidence="6" id="KW-1133">Transmembrane helix</keyword>
<comment type="similarity">
    <text evidence="2">Belongs to the mitochondrial carrier (TC 2.A.29) family.</text>
</comment>
<evidence type="ECO:0000256" key="2">
    <source>
        <dbReference type="ARBA" id="ARBA00006375"/>
    </source>
</evidence>
<evidence type="ECO:0000256" key="8">
    <source>
        <dbReference type="PROSITE-ProRule" id="PRU00282"/>
    </source>
</evidence>
<dbReference type="Gene3D" id="1.50.40.10">
    <property type="entry name" value="Mitochondrial carrier domain"/>
    <property type="match status" value="2"/>
</dbReference>
<evidence type="ECO:0000256" key="1">
    <source>
        <dbReference type="ARBA" id="ARBA00004141"/>
    </source>
</evidence>
<dbReference type="PANTHER" id="PTHR45667">
    <property type="entry name" value="S-ADENOSYLMETHIONINE MITOCHONDRIAL CARRIER PROTEIN"/>
    <property type="match status" value="1"/>
</dbReference>
<evidence type="ECO:0000256" key="5">
    <source>
        <dbReference type="ARBA" id="ARBA00022737"/>
    </source>
</evidence>
<evidence type="ECO:0000256" key="7">
    <source>
        <dbReference type="ARBA" id="ARBA00023136"/>
    </source>
</evidence>
<organism evidence="10 11">
    <name type="scientific">Aristolochia fimbriata</name>
    <name type="common">White veined hardy Dutchman's pipe vine</name>
    <dbReference type="NCBI Taxonomy" id="158543"/>
    <lineage>
        <taxon>Eukaryota</taxon>
        <taxon>Viridiplantae</taxon>
        <taxon>Streptophyta</taxon>
        <taxon>Embryophyta</taxon>
        <taxon>Tracheophyta</taxon>
        <taxon>Spermatophyta</taxon>
        <taxon>Magnoliopsida</taxon>
        <taxon>Magnoliidae</taxon>
        <taxon>Piperales</taxon>
        <taxon>Aristolochiaceae</taxon>
        <taxon>Aristolochia</taxon>
    </lineage>
</organism>
<keyword evidence="3" id="KW-0813">Transport</keyword>
<dbReference type="InterPro" id="IPR018108">
    <property type="entry name" value="MCP_transmembrane"/>
</dbReference>
<feature type="region of interest" description="Disordered" evidence="9">
    <location>
        <begin position="629"/>
        <end position="651"/>
    </location>
</feature>
<proteinExistence type="inferred from homology"/>
<dbReference type="AlphaFoldDB" id="A0AAV7E1K8"/>
<evidence type="ECO:0000313" key="10">
    <source>
        <dbReference type="EMBL" id="KAG9441267.1"/>
    </source>
</evidence>
<dbReference type="PROSITE" id="PS50920">
    <property type="entry name" value="SOLCAR"/>
    <property type="match status" value="3"/>
</dbReference>
<keyword evidence="4 8" id="KW-0812">Transmembrane</keyword>
<comment type="caution">
    <text evidence="10">The sequence shown here is derived from an EMBL/GenBank/DDBJ whole genome shotgun (WGS) entry which is preliminary data.</text>
</comment>
<name>A0AAV7E1K8_ARIFI</name>
<dbReference type="SUPFAM" id="SSF103506">
    <property type="entry name" value="Mitochondrial carrier"/>
    <property type="match status" value="1"/>
</dbReference>
<dbReference type="FunFam" id="1.50.40.10:FF:000080">
    <property type="entry name" value="Mitochondrial substrate carrier protein-like"/>
    <property type="match status" value="1"/>
</dbReference>
<keyword evidence="5" id="KW-0677">Repeat</keyword>
<evidence type="ECO:0008006" key="12">
    <source>
        <dbReference type="Google" id="ProtNLM"/>
    </source>
</evidence>
<dbReference type="GO" id="GO:0016020">
    <property type="term" value="C:membrane"/>
    <property type="evidence" value="ECO:0007669"/>
    <property type="project" value="UniProtKB-SubCell"/>
</dbReference>
<protein>
    <recommendedName>
        <fullName evidence="12">Mitochondrial substrate carrier family protein</fullName>
    </recommendedName>
</protein>
<feature type="repeat" description="Solcar" evidence="8">
    <location>
        <begin position="530"/>
        <end position="618"/>
    </location>
</feature>
<dbReference type="Pfam" id="PF00153">
    <property type="entry name" value="Mito_carr"/>
    <property type="match status" value="3"/>
</dbReference>
<keyword evidence="7 8" id="KW-0472">Membrane</keyword>
<reference evidence="10 11" key="1">
    <citation type="submission" date="2021-07" db="EMBL/GenBank/DDBJ databases">
        <title>The Aristolochia fimbriata genome: insights into angiosperm evolution, floral development and chemical biosynthesis.</title>
        <authorList>
            <person name="Jiao Y."/>
        </authorList>
    </citation>
    <scope>NUCLEOTIDE SEQUENCE [LARGE SCALE GENOMIC DNA]</scope>
    <source>
        <strain evidence="10">IBCAS-2021</strain>
        <tissue evidence="10">Leaf</tissue>
    </source>
</reference>